<dbReference type="EMBL" id="QPFP01000489">
    <property type="protein sequence ID" value="TEB09804.1"/>
    <property type="molecule type" value="Genomic_DNA"/>
</dbReference>
<dbReference type="STRING" id="71717.A0A4Y7RLD6"/>
<dbReference type="SUPFAM" id="SSF55961">
    <property type="entry name" value="Bet v1-like"/>
    <property type="match status" value="1"/>
</dbReference>
<evidence type="ECO:0000259" key="3">
    <source>
        <dbReference type="Pfam" id="PF08327"/>
    </source>
</evidence>
<dbReference type="Pfam" id="PF08327">
    <property type="entry name" value="AHSA1"/>
    <property type="match status" value="1"/>
</dbReference>
<comment type="similarity">
    <text evidence="1">Belongs to the AHA1 family.</text>
</comment>
<feature type="domain" description="Activator of Hsp90 ATPase homologue 1/2-like C-terminal" evidence="3">
    <location>
        <begin position="158"/>
        <end position="240"/>
    </location>
</feature>
<feature type="domain" description="Activator of Hsp90 ATPase AHSA1-like N-terminal" evidence="4">
    <location>
        <begin position="47"/>
        <end position="108"/>
    </location>
</feature>
<reference evidence="5 6" key="1">
    <citation type="journal article" date="2019" name="Nat. Ecol. Evol.">
        <title>Megaphylogeny resolves global patterns of mushroom evolution.</title>
        <authorList>
            <person name="Varga T."/>
            <person name="Krizsan K."/>
            <person name="Foldi C."/>
            <person name="Dima B."/>
            <person name="Sanchez-Garcia M."/>
            <person name="Sanchez-Ramirez S."/>
            <person name="Szollosi G.J."/>
            <person name="Szarkandi J.G."/>
            <person name="Papp V."/>
            <person name="Albert L."/>
            <person name="Andreopoulos W."/>
            <person name="Angelini C."/>
            <person name="Antonin V."/>
            <person name="Barry K.W."/>
            <person name="Bougher N.L."/>
            <person name="Buchanan P."/>
            <person name="Buyck B."/>
            <person name="Bense V."/>
            <person name="Catcheside P."/>
            <person name="Chovatia M."/>
            <person name="Cooper J."/>
            <person name="Damon W."/>
            <person name="Desjardin D."/>
            <person name="Finy P."/>
            <person name="Geml J."/>
            <person name="Haridas S."/>
            <person name="Hughes K."/>
            <person name="Justo A."/>
            <person name="Karasinski D."/>
            <person name="Kautmanova I."/>
            <person name="Kiss B."/>
            <person name="Kocsube S."/>
            <person name="Kotiranta H."/>
            <person name="LaButti K.M."/>
            <person name="Lechner B.E."/>
            <person name="Liimatainen K."/>
            <person name="Lipzen A."/>
            <person name="Lukacs Z."/>
            <person name="Mihaltcheva S."/>
            <person name="Morgado L.N."/>
            <person name="Niskanen T."/>
            <person name="Noordeloos M.E."/>
            <person name="Ohm R.A."/>
            <person name="Ortiz-Santana B."/>
            <person name="Ovrebo C."/>
            <person name="Racz N."/>
            <person name="Riley R."/>
            <person name="Savchenko A."/>
            <person name="Shiryaev A."/>
            <person name="Soop K."/>
            <person name="Spirin V."/>
            <person name="Szebenyi C."/>
            <person name="Tomsovsky M."/>
            <person name="Tulloss R.E."/>
            <person name="Uehling J."/>
            <person name="Grigoriev I.V."/>
            <person name="Vagvolgyi C."/>
            <person name="Papp T."/>
            <person name="Martin F.M."/>
            <person name="Miettinen O."/>
            <person name="Hibbett D.S."/>
            <person name="Nagy L.G."/>
        </authorList>
    </citation>
    <scope>NUCLEOTIDE SEQUENCE [LARGE SCALE GENOMIC DNA]</scope>
    <source>
        <strain evidence="5 6">FP101781</strain>
    </source>
</reference>
<dbReference type="Pfam" id="PF09229">
    <property type="entry name" value="Aha1_N"/>
    <property type="match status" value="1"/>
</dbReference>
<dbReference type="InterPro" id="IPR036338">
    <property type="entry name" value="Aha1"/>
</dbReference>
<sequence length="261" mass="28218">MALPPSTANWHWKNKNVTPWAKEWITRELVGLAVTGDVDGQSVSISKWVGTTSDAQEVKGSLQIPEVSHEIICDGLSDYVFNWSLDTSSSAEVDAVYKLARSALPKDIHISASGTATPVNEASSSSAALPRRPPLLLPLLQPPQTTSSRSSRREADPAWTRNAAVSQAKPDTEYSLFGGGVKGKYVSLTPGKEIVQTWSLQSPTCLLDMPATLTTTLNQGSDSTAVKFALEGVPKGLEDEIKRNLEGISYVCLLPLPFHRF</sequence>
<dbReference type="Proteomes" id="UP000298030">
    <property type="component" value="Unassembled WGS sequence"/>
</dbReference>
<feature type="region of interest" description="Disordered" evidence="2">
    <location>
        <begin position="115"/>
        <end position="164"/>
    </location>
</feature>
<proteinExistence type="inferred from homology"/>
<evidence type="ECO:0000256" key="1">
    <source>
        <dbReference type="ARBA" id="ARBA00006817"/>
    </source>
</evidence>
<organism evidence="5 6">
    <name type="scientific">Coprinellus micaceus</name>
    <name type="common">Glistening ink-cap mushroom</name>
    <name type="synonym">Coprinus micaceus</name>
    <dbReference type="NCBI Taxonomy" id="71717"/>
    <lineage>
        <taxon>Eukaryota</taxon>
        <taxon>Fungi</taxon>
        <taxon>Dikarya</taxon>
        <taxon>Basidiomycota</taxon>
        <taxon>Agaricomycotina</taxon>
        <taxon>Agaricomycetes</taxon>
        <taxon>Agaricomycetidae</taxon>
        <taxon>Agaricales</taxon>
        <taxon>Agaricineae</taxon>
        <taxon>Psathyrellaceae</taxon>
        <taxon>Coprinellus</taxon>
    </lineage>
</organism>
<dbReference type="GO" id="GO:0051087">
    <property type="term" value="F:protein-folding chaperone binding"/>
    <property type="evidence" value="ECO:0007669"/>
    <property type="project" value="InterPro"/>
</dbReference>
<dbReference type="SUPFAM" id="SSF103111">
    <property type="entry name" value="Activator of Hsp90 ATPase, Aha1"/>
    <property type="match status" value="1"/>
</dbReference>
<name>A0A4Y7RLD6_COPMI</name>
<keyword evidence="6" id="KW-1185">Reference proteome</keyword>
<dbReference type="OrthoDB" id="567237at2759"/>
<accession>A0A4Y7RLD6</accession>
<dbReference type="InterPro" id="IPR013538">
    <property type="entry name" value="ASHA1/2-like_C"/>
</dbReference>
<evidence type="ECO:0000313" key="5">
    <source>
        <dbReference type="EMBL" id="TEB09804.1"/>
    </source>
</evidence>
<gene>
    <name evidence="5" type="ORF">FA13DRAFT_1806491</name>
</gene>
<evidence type="ECO:0000256" key="2">
    <source>
        <dbReference type="SAM" id="MobiDB-lite"/>
    </source>
</evidence>
<feature type="compositionally biased region" description="Low complexity" evidence="2">
    <location>
        <begin position="137"/>
        <end position="149"/>
    </location>
</feature>
<protein>
    <submittedName>
        <fullName evidence="5">Uncharacterized protein</fullName>
    </submittedName>
</protein>
<dbReference type="InterPro" id="IPR023393">
    <property type="entry name" value="START-like_dom_sf"/>
</dbReference>
<dbReference type="GO" id="GO:0001671">
    <property type="term" value="F:ATPase activator activity"/>
    <property type="evidence" value="ECO:0007669"/>
    <property type="project" value="InterPro"/>
</dbReference>
<evidence type="ECO:0000313" key="6">
    <source>
        <dbReference type="Proteomes" id="UP000298030"/>
    </source>
</evidence>
<dbReference type="AlphaFoldDB" id="A0A4Y7RLD6"/>
<comment type="caution">
    <text evidence="5">The sequence shown here is derived from an EMBL/GenBank/DDBJ whole genome shotgun (WGS) entry which is preliminary data.</text>
</comment>
<dbReference type="Gene3D" id="3.30.530.20">
    <property type="match status" value="1"/>
</dbReference>
<dbReference type="InterPro" id="IPR015310">
    <property type="entry name" value="AHSA1-like_N"/>
</dbReference>
<dbReference type="Gene3D" id="3.15.10.20">
    <property type="entry name" value="Activator of Hsp90 ATPase Aha1, N-terminal domain"/>
    <property type="match status" value="2"/>
</dbReference>
<evidence type="ECO:0000259" key="4">
    <source>
        <dbReference type="Pfam" id="PF09229"/>
    </source>
</evidence>